<proteinExistence type="predicted"/>
<feature type="transmembrane region" description="Helical" evidence="1">
    <location>
        <begin position="34"/>
        <end position="52"/>
    </location>
</feature>
<feature type="transmembrane region" description="Helical" evidence="1">
    <location>
        <begin position="64"/>
        <end position="86"/>
    </location>
</feature>
<protein>
    <submittedName>
        <fullName evidence="2">PH domain-containing protein</fullName>
    </submittedName>
</protein>
<comment type="caution">
    <text evidence="2">The sequence shown here is derived from an EMBL/GenBank/DDBJ whole genome shotgun (WGS) entry which is preliminary data.</text>
</comment>
<keyword evidence="1" id="KW-0812">Transmembrane</keyword>
<evidence type="ECO:0000256" key="1">
    <source>
        <dbReference type="SAM" id="Phobius"/>
    </source>
</evidence>
<name>A0ABW8ITY8_9GAMM</name>
<reference evidence="2 3" key="1">
    <citation type="submission" date="2020-10" db="EMBL/GenBank/DDBJ databases">
        <title>Phylogeny of dyella-like bacteria.</title>
        <authorList>
            <person name="Fu J."/>
        </authorList>
    </citation>
    <scope>NUCLEOTIDE SEQUENCE [LARGE SCALE GENOMIC DNA]</scope>
    <source>
        <strain evidence="2 3">DHOB07</strain>
    </source>
</reference>
<dbReference type="EMBL" id="JADIKG010000011">
    <property type="protein sequence ID" value="MFK2873429.1"/>
    <property type="molecule type" value="Genomic_DNA"/>
</dbReference>
<keyword evidence="3" id="KW-1185">Reference proteome</keyword>
<keyword evidence="1" id="KW-0472">Membrane</keyword>
<keyword evidence="1" id="KW-1133">Transmembrane helix</keyword>
<evidence type="ECO:0000313" key="2">
    <source>
        <dbReference type="EMBL" id="MFK2873429.1"/>
    </source>
</evidence>
<evidence type="ECO:0000313" key="3">
    <source>
        <dbReference type="Proteomes" id="UP001620405"/>
    </source>
</evidence>
<sequence>MTFEVEQVLRPELGRSERLLWSGMPRQGVRLRPTDALMIPFSLLWGGFAFFWEYSVTSQGSPFFFSLWGVPFVLMGLYIIVGRFFVDSYQRARTYYGVTDQRVIISSGLMSREVKSLNLQGLNDISLTERADRSGSITFGPSNPMYAMWAGTSWPGMSKRQAPAFDLIDDARKVYDVIRETQQQARG</sequence>
<dbReference type="RefSeq" id="WP_284397482.1">
    <property type="nucleotide sequence ID" value="NZ_BSNQ01000003.1"/>
</dbReference>
<accession>A0ABW8ITY8</accession>
<gene>
    <name evidence="2" type="ORF">ISP13_07775</name>
</gene>
<organism evidence="2 3">
    <name type="scientific">Dyella lipolytica</name>
    <dbReference type="NCBI Taxonomy" id="1867835"/>
    <lineage>
        <taxon>Bacteria</taxon>
        <taxon>Pseudomonadati</taxon>
        <taxon>Pseudomonadota</taxon>
        <taxon>Gammaproteobacteria</taxon>
        <taxon>Lysobacterales</taxon>
        <taxon>Rhodanobacteraceae</taxon>
        <taxon>Dyella</taxon>
    </lineage>
</organism>
<dbReference type="Proteomes" id="UP001620405">
    <property type="component" value="Unassembled WGS sequence"/>
</dbReference>